<reference evidence="2" key="1">
    <citation type="submission" date="2021-12" db="EMBL/GenBank/DDBJ databases">
        <authorList>
            <person name="Rodrigo-Torres L."/>
            <person name="Arahal R. D."/>
            <person name="Lucena T."/>
        </authorList>
    </citation>
    <scope>NUCLEOTIDE SEQUENCE</scope>
    <source>
        <strain evidence="2">CECT 8267</strain>
    </source>
</reference>
<feature type="transmembrane region" description="Helical" evidence="1">
    <location>
        <begin position="383"/>
        <end position="401"/>
    </location>
</feature>
<feature type="transmembrane region" description="Helical" evidence="1">
    <location>
        <begin position="179"/>
        <end position="198"/>
    </location>
</feature>
<keyword evidence="1" id="KW-1133">Transmembrane helix</keyword>
<feature type="transmembrane region" description="Helical" evidence="1">
    <location>
        <begin position="61"/>
        <end position="79"/>
    </location>
</feature>
<evidence type="ECO:0000256" key="1">
    <source>
        <dbReference type="SAM" id="Phobius"/>
    </source>
</evidence>
<dbReference type="Proteomes" id="UP000838100">
    <property type="component" value="Unassembled WGS sequence"/>
</dbReference>
<dbReference type="EMBL" id="CAKLPX010000001">
    <property type="protein sequence ID" value="CAH0990350.1"/>
    <property type="molecule type" value="Genomic_DNA"/>
</dbReference>
<dbReference type="Pfam" id="PF02447">
    <property type="entry name" value="GntP_permease"/>
    <property type="match status" value="1"/>
</dbReference>
<feature type="transmembrane region" description="Helical" evidence="1">
    <location>
        <begin position="137"/>
        <end position="158"/>
    </location>
</feature>
<keyword evidence="1" id="KW-0472">Membrane</keyword>
<organism evidence="2 3">
    <name type="scientific">Sinobacterium norvegicum</name>
    <dbReference type="NCBI Taxonomy" id="1641715"/>
    <lineage>
        <taxon>Bacteria</taxon>
        <taxon>Pseudomonadati</taxon>
        <taxon>Pseudomonadota</taxon>
        <taxon>Gammaproteobacteria</taxon>
        <taxon>Cellvibrionales</taxon>
        <taxon>Spongiibacteraceae</taxon>
        <taxon>Sinobacterium</taxon>
    </lineage>
</organism>
<evidence type="ECO:0000313" key="3">
    <source>
        <dbReference type="Proteomes" id="UP000838100"/>
    </source>
</evidence>
<feature type="transmembrane region" description="Helical" evidence="1">
    <location>
        <begin position="260"/>
        <end position="281"/>
    </location>
</feature>
<feature type="transmembrane region" description="Helical" evidence="1">
    <location>
        <begin position="100"/>
        <end position="125"/>
    </location>
</feature>
<comment type="caution">
    <text evidence="2">The sequence shown here is derived from an EMBL/GenBank/DDBJ whole genome shotgun (WGS) entry which is preliminary data.</text>
</comment>
<feature type="transmembrane region" description="Helical" evidence="1">
    <location>
        <begin position="231"/>
        <end position="248"/>
    </location>
</feature>
<dbReference type="PANTHER" id="PTHR30354:SF11">
    <property type="entry name" value="PERMEASE"/>
    <property type="match status" value="1"/>
</dbReference>
<feature type="transmembrane region" description="Helical" evidence="1">
    <location>
        <begin position="6"/>
        <end position="22"/>
    </location>
</feature>
<sequence length="447" mass="46852">MDLLTLSIIFIVTIVFIVISTTRWHLHPFLALIFAAYGVGIATGVPLLKLGETIRVGFGNILGYIGLVILFGTLIGTILEKSHAAISMANFIQRRLGERHPALAMTLIGYIVSIPVFCDSAFVILSSLRKSLISKTGASAVAVTIALSTGLYASHTFVPPTPGPIAAAANLGISDNLGMVIVVGLLVSLCAALAGYSWSRYIGDRYKTDEDLQLSVTDYEEPANLPSTGKAFAPIFVPILLIALGSVANFPSHPFGQEGLFTLFAFLGKPINALIIGFFLAMRLMPALNKETLNDWMSDGLQSAGLIIMITGAGGAFGQVLKATPMAELIGGSLDGMNISLLLPFILAAALKTAQGSSTVAMVTTSAIIAPLLGDLGLASDMGAVLAVMAVGAGAMTISHANDSYFWVVTQFSGMDVATAYRTHTVATLIQGFVALAVILILSLFLL</sequence>
<dbReference type="InterPro" id="IPR003474">
    <property type="entry name" value="Glcn_transporter"/>
</dbReference>
<proteinExistence type="predicted"/>
<dbReference type="RefSeq" id="WP_237443030.1">
    <property type="nucleotide sequence ID" value="NZ_CAKLPX010000001.1"/>
</dbReference>
<feature type="transmembrane region" description="Helical" evidence="1">
    <location>
        <begin position="301"/>
        <end position="321"/>
    </location>
</feature>
<feature type="transmembrane region" description="Helical" evidence="1">
    <location>
        <begin position="29"/>
        <end position="49"/>
    </location>
</feature>
<name>A0ABN8ECZ5_9GAMM</name>
<keyword evidence="3" id="KW-1185">Reference proteome</keyword>
<dbReference type="PANTHER" id="PTHR30354">
    <property type="entry name" value="GNT FAMILY GLUCONATE TRANSPORTER"/>
    <property type="match status" value="1"/>
</dbReference>
<gene>
    <name evidence="2" type="primary">dsdX</name>
    <name evidence="2" type="ORF">SIN8267_00442</name>
</gene>
<feature type="transmembrane region" description="Helical" evidence="1">
    <location>
        <begin position="421"/>
        <end position="446"/>
    </location>
</feature>
<protein>
    <submittedName>
        <fullName evidence="2">D-serine transporter DsdX</fullName>
    </submittedName>
</protein>
<keyword evidence="1" id="KW-0812">Transmembrane</keyword>
<accession>A0ABN8ECZ5</accession>
<evidence type="ECO:0000313" key="2">
    <source>
        <dbReference type="EMBL" id="CAH0990350.1"/>
    </source>
</evidence>